<evidence type="ECO:0000313" key="1">
    <source>
        <dbReference type="EMBL" id="VGO21938.1"/>
    </source>
</evidence>
<proteinExistence type="predicted"/>
<organism evidence="1 2">
    <name type="scientific">Pontiella sulfatireligans</name>
    <dbReference type="NCBI Taxonomy" id="2750658"/>
    <lineage>
        <taxon>Bacteria</taxon>
        <taxon>Pseudomonadati</taxon>
        <taxon>Kiritimatiellota</taxon>
        <taxon>Kiritimatiellia</taxon>
        <taxon>Kiritimatiellales</taxon>
        <taxon>Pontiellaceae</taxon>
        <taxon>Pontiella</taxon>
    </lineage>
</organism>
<reference evidence="1 2" key="1">
    <citation type="submission" date="2019-04" db="EMBL/GenBank/DDBJ databases">
        <authorList>
            <person name="Van Vliet M D."/>
        </authorList>
    </citation>
    <scope>NUCLEOTIDE SEQUENCE [LARGE SCALE GENOMIC DNA]</scope>
    <source>
        <strain evidence="1 2">F21</strain>
    </source>
</reference>
<dbReference type="Gene3D" id="3.20.20.80">
    <property type="entry name" value="Glycosidases"/>
    <property type="match status" value="2"/>
</dbReference>
<accession>A0A6C2UP24</accession>
<evidence type="ECO:0008006" key="3">
    <source>
        <dbReference type="Google" id="ProtNLM"/>
    </source>
</evidence>
<sequence length="849" mass="96644">MMKYSGIVYGLFVTAVLGADASRMIDVRHYKEAAPMWTPRQTESLADVEGFTPSQTGPELSRFGGRKDRQVEATGFFRTEKIDGRWWLVDPEGFLWFGTGVSQFEIRSSELIAQAEKRYGSVENALVQLDEWLWSIGVNTASDRSPAGSRRNILKRPMPYFTNLAIMARFGKEIGSAHVGYGHMNFEAAVMPIFDPRLKGWMKAYLASTVKNCLDDPWMIGYTTDNELPFPPDVLDRSILKLPKDNPQHQTALKWLKQRNHPSAPKKWTKKIRSEYAVWFASMYYKITSEAVREADPRHLLLGSRVNHWEKQWIFEGSRDYVDLYTINHYSTWTPRLSVMEWWKHFGADKPFFITEWYAKGIDSGLDNSGGAGWLVKTQKERGFFYQNFTLALMHHPNCVGFHWFRLIDDGQSEQSVNKGFLDGELNLWEPLVCKVKELNLNAYRLIDHFRKNPMDQRYLLAEGSEFLERTFVEELEITVLKKTNSLIALPRENEDQAIGPIYVRVGTGSAVMQLSGYTGERRTLPVIDGGTFLYPYRGTECWKLTGPDRCFESPASLITLPKKCILIPGRDNTLSTRISNPTERPLNITLSWRCQKEEAVSSRLLSSGQIADVQVCLPVPADLGEGCLEFKWQIGDELKQDWSPVSHEIATLIHQEETVVSEPQFSLPIPEQLALLQNQQNPGADESSLWKGPEDTSAEICISVEEKDFVIRALVHDDIHRQAAAHRTSEHGDCVQFTLEHPSWKSKWKVRAHLDEAGKSVLRVGFKPQHLNSISEESVRCLISPAKNGLLYEFRLARQACQLTDELLKSGIFATFEVFDNDTGQHRERTLSIGSRDNTVEAGVPLAL</sequence>
<gene>
    <name evidence="1" type="ORF">SCARR_04018</name>
</gene>
<evidence type="ECO:0000313" key="2">
    <source>
        <dbReference type="Proteomes" id="UP000346198"/>
    </source>
</evidence>
<keyword evidence="2" id="KW-1185">Reference proteome</keyword>
<dbReference type="SUPFAM" id="SSF51445">
    <property type="entry name" value="(Trans)glycosidases"/>
    <property type="match status" value="1"/>
</dbReference>
<name>A0A6C2UP24_9BACT</name>
<dbReference type="Proteomes" id="UP000346198">
    <property type="component" value="Unassembled WGS sequence"/>
</dbReference>
<dbReference type="RefSeq" id="WP_136063366.1">
    <property type="nucleotide sequence ID" value="NZ_CAAHFH010000002.1"/>
</dbReference>
<dbReference type="InterPro" id="IPR017853">
    <property type="entry name" value="GH"/>
</dbReference>
<dbReference type="AlphaFoldDB" id="A0A6C2UP24"/>
<dbReference type="EMBL" id="CAAHFH010000002">
    <property type="protein sequence ID" value="VGO21938.1"/>
    <property type="molecule type" value="Genomic_DNA"/>
</dbReference>
<protein>
    <recommendedName>
        <fullName evidence="3">Glycoside hydrolase family 42 N-terminal domain-containing protein</fullName>
    </recommendedName>
</protein>